<dbReference type="InterPro" id="IPR044023">
    <property type="entry name" value="Ig_7"/>
</dbReference>
<evidence type="ECO:0000256" key="1">
    <source>
        <dbReference type="SAM" id="SignalP"/>
    </source>
</evidence>
<dbReference type="NCBIfam" id="TIGR04131">
    <property type="entry name" value="Bac_Flav_CTERM"/>
    <property type="match status" value="1"/>
</dbReference>
<accession>A0A506PPA1</accession>
<dbReference type="RefSeq" id="WP_140989521.1">
    <property type="nucleotide sequence ID" value="NZ_VHIQ01000002.1"/>
</dbReference>
<reference evidence="3 4" key="1">
    <citation type="submission" date="2019-06" db="EMBL/GenBank/DDBJ databases">
        <title>Flavobacteriaceae Paucihalobacterium erythroidium CWB-1, complete genome.</title>
        <authorList>
            <person name="Wu S."/>
        </authorList>
    </citation>
    <scope>NUCLEOTIDE SEQUENCE [LARGE SCALE GENOMIC DNA]</scope>
    <source>
        <strain evidence="3 4">CWB-1</strain>
    </source>
</reference>
<feature type="chain" id="PRO_5021291365" evidence="1">
    <location>
        <begin position="22"/>
        <end position="621"/>
    </location>
</feature>
<dbReference type="Pfam" id="PF13585">
    <property type="entry name" value="CHU_C"/>
    <property type="match status" value="1"/>
</dbReference>
<dbReference type="EMBL" id="VHIQ01000002">
    <property type="protein sequence ID" value="TPV35045.1"/>
    <property type="molecule type" value="Genomic_DNA"/>
</dbReference>
<sequence>MKLFLTFSLFFILGYSNYCNAQLGFCSGNSGAPIFTETFGAGSNFGPPLPAGTTTYQFVSEAPQDGQYTIASNSGFFDWHNTGDRTPGDTNGKMLIVNADFTAGEFFRITVSGLCQGTSYEFSSWVLNLLPISGCGGNGIPINVGFQIWDSTDSVLLASGNTGPVGGTVSPVWNQYALVFQTEPGQTEVILKMINNGQGGCGNDLAIDDIVFKSCGDAIDITDNNNSDVFLGCSNTATNLELTANPDFAVFQTHAYQWQMSNDGNNWSDISGENNQSYTANPAEGSTFYRVTVAEDAANLQNELCNVISDVFEFTIEPPPDAPISNGDITDCGTDEVSLTVNVPNNILVNWFDAPTGGNLIASNTAAFITNVPGTYYSESVTQRAGCSSLSRTAVKFTRLEPLNFTDETIYFCEGEQVTLGVEVENNVSYIWSTGETLPQITVAAQGTYSVDFVNANGCEATKNFELFQINTPVISEVITNGFDIEIITSETGDFSYSIDGQNFQYGNIFYAIPGGRYTITVRENLGCGEDVVSHLHFVIPKFFTPNNDGFNDFFEIRGIQEFGNSEVNIFDRFGKLLKSYKNSPVIWDGSYLGSSLPTNDYWYQIIIDGEEFNGHFTLKR</sequence>
<organism evidence="3 4">
    <name type="scientific">Paucihalobacter ruber</name>
    <dbReference type="NCBI Taxonomy" id="2567861"/>
    <lineage>
        <taxon>Bacteria</taxon>
        <taxon>Pseudomonadati</taxon>
        <taxon>Bacteroidota</taxon>
        <taxon>Flavobacteriia</taxon>
        <taxon>Flavobacteriales</taxon>
        <taxon>Flavobacteriaceae</taxon>
        <taxon>Paucihalobacter</taxon>
    </lineage>
</organism>
<gene>
    <name evidence="3" type="ORF">FJ651_05845</name>
</gene>
<evidence type="ECO:0000259" key="2">
    <source>
        <dbReference type="Pfam" id="PF19081"/>
    </source>
</evidence>
<feature type="domain" description="Ig-like" evidence="2">
    <location>
        <begin position="320"/>
        <end position="398"/>
    </location>
</feature>
<keyword evidence="1" id="KW-0732">Signal</keyword>
<dbReference type="Pfam" id="PF19081">
    <property type="entry name" value="Ig_7"/>
    <property type="match status" value="1"/>
</dbReference>
<comment type="caution">
    <text evidence="3">The sequence shown here is derived from an EMBL/GenBank/DDBJ whole genome shotgun (WGS) entry which is preliminary data.</text>
</comment>
<protein>
    <submittedName>
        <fullName evidence="3">T9SS type B sorting domain-containing protein</fullName>
    </submittedName>
</protein>
<dbReference type="OrthoDB" id="1652165at2"/>
<dbReference type="AlphaFoldDB" id="A0A506PPA1"/>
<evidence type="ECO:0000313" key="4">
    <source>
        <dbReference type="Proteomes" id="UP000317332"/>
    </source>
</evidence>
<dbReference type="InterPro" id="IPR026341">
    <property type="entry name" value="T9SS_type_B"/>
</dbReference>
<dbReference type="Proteomes" id="UP000317332">
    <property type="component" value="Unassembled WGS sequence"/>
</dbReference>
<proteinExistence type="predicted"/>
<feature type="signal peptide" evidence="1">
    <location>
        <begin position="1"/>
        <end position="21"/>
    </location>
</feature>
<name>A0A506PPA1_9FLAO</name>
<evidence type="ECO:0000313" key="3">
    <source>
        <dbReference type="EMBL" id="TPV35045.1"/>
    </source>
</evidence>
<dbReference type="Gene3D" id="2.60.40.2700">
    <property type="match status" value="1"/>
</dbReference>
<keyword evidence="4" id="KW-1185">Reference proteome</keyword>